<protein>
    <submittedName>
        <fullName evidence="2">Uncharacterized protein</fullName>
    </submittedName>
</protein>
<keyword evidence="1" id="KW-1133">Transmembrane helix</keyword>
<accession>A0A5B7IIP8</accession>
<keyword evidence="3" id="KW-1185">Reference proteome</keyword>
<dbReference type="AlphaFoldDB" id="A0A5B7IIP8"/>
<keyword evidence="1" id="KW-0812">Transmembrane</keyword>
<dbReference type="Proteomes" id="UP000324222">
    <property type="component" value="Unassembled WGS sequence"/>
</dbReference>
<gene>
    <name evidence="2" type="ORF">E2C01_076803</name>
</gene>
<keyword evidence="1" id="KW-0472">Membrane</keyword>
<comment type="caution">
    <text evidence="2">The sequence shown here is derived from an EMBL/GenBank/DDBJ whole genome shotgun (WGS) entry which is preliminary data.</text>
</comment>
<feature type="transmembrane region" description="Helical" evidence="1">
    <location>
        <begin position="7"/>
        <end position="25"/>
    </location>
</feature>
<reference evidence="2 3" key="1">
    <citation type="submission" date="2019-05" db="EMBL/GenBank/DDBJ databases">
        <title>Another draft genome of Portunus trituberculatus and its Hox gene families provides insights of decapod evolution.</title>
        <authorList>
            <person name="Jeong J.-H."/>
            <person name="Song I."/>
            <person name="Kim S."/>
            <person name="Choi T."/>
            <person name="Kim D."/>
            <person name="Ryu S."/>
            <person name="Kim W."/>
        </authorList>
    </citation>
    <scope>NUCLEOTIDE SEQUENCE [LARGE SCALE GENOMIC DNA]</scope>
    <source>
        <tissue evidence="2">Muscle</tissue>
    </source>
</reference>
<evidence type="ECO:0000313" key="3">
    <source>
        <dbReference type="Proteomes" id="UP000324222"/>
    </source>
</evidence>
<evidence type="ECO:0000256" key="1">
    <source>
        <dbReference type="SAM" id="Phobius"/>
    </source>
</evidence>
<evidence type="ECO:0000313" key="2">
    <source>
        <dbReference type="EMBL" id="MPC82155.1"/>
    </source>
</evidence>
<dbReference type="EMBL" id="VSRR010058995">
    <property type="protein sequence ID" value="MPC82155.1"/>
    <property type="molecule type" value="Genomic_DNA"/>
</dbReference>
<organism evidence="2 3">
    <name type="scientific">Portunus trituberculatus</name>
    <name type="common">Swimming crab</name>
    <name type="synonym">Neptunus trituberculatus</name>
    <dbReference type="NCBI Taxonomy" id="210409"/>
    <lineage>
        <taxon>Eukaryota</taxon>
        <taxon>Metazoa</taxon>
        <taxon>Ecdysozoa</taxon>
        <taxon>Arthropoda</taxon>
        <taxon>Crustacea</taxon>
        <taxon>Multicrustacea</taxon>
        <taxon>Malacostraca</taxon>
        <taxon>Eumalacostraca</taxon>
        <taxon>Eucarida</taxon>
        <taxon>Decapoda</taxon>
        <taxon>Pleocyemata</taxon>
        <taxon>Brachyura</taxon>
        <taxon>Eubrachyura</taxon>
        <taxon>Portunoidea</taxon>
        <taxon>Portunidae</taxon>
        <taxon>Portuninae</taxon>
        <taxon>Portunus</taxon>
    </lineage>
</organism>
<sequence>MRNSIDIFYFFYLFIFFFFVIAYSTCMLEEYGKHCSASTQYGTHIRAHIITQVHLCCNHLEPGYHGDI</sequence>
<proteinExistence type="predicted"/>
<name>A0A5B7IIP8_PORTR</name>